<evidence type="ECO:0000313" key="3">
    <source>
        <dbReference type="Proteomes" id="UP000593818"/>
    </source>
</evidence>
<dbReference type="Proteomes" id="UP000593818">
    <property type="component" value="Chromosome"/>
</dbReference>
<dbReference type="EMBL" id="CP063450">
    <property type="protein sequence ID" value="QOV97239.1"/>
    <property type="molecule type" value="Genomic_DNA"/>
</dbReference>
<feature type="domain" description="HTH cro/C1-type" evidence="1">
    <location>
        <begin position="11"/>
        <end position="71"/>
    </location>
</feature>
<name>A0A7M2XHU8_9NOCA</name>
<dbReference type="PROSITE" id="PS50943">
    <property type="entry name" value="HTH_CROC1"/>
    <property type="match status" value="1"/>
</dbReference>
<dbReference type="InterPro" id="IPR001387">
    <property type="entry name" value="Cro/C1-type_HTH"/>
</dbReference>
<dbReference type="RefSeq" id="WP_193902269.1">
    <property type="nucleotide sequence ID" value="NZ_CP063450.1"/>
</dbReference>
<organism evidence="2 3">
    <name type="scientific">Rhodococcus pyridinivorans</name>
    <dbReference type="NCBI Taxonomy" id="103816"/>
    <lineage>
        <taxon>Bacteria</taxon>
        <taxon>Bacillati</taxon>
        <taxon>Actinomycetota</taxon>
        <taxon>Actinomycetes</taxon>
        <taxon>Mycobacteriales</taxon>
        <taxon>Nocardiaceae</taxon>
        <taxon>Rhodococcus</taxon>
    </lineage>
</organism>
<accession>A0A7M2XHU8</accession>
<dbReference type="Gene3D" id="1.10.260.40">
    <property type="entry name" value="lambda repressor-like DNA-binding domains"/>
    <property type="match status" value="1"/>
</dbReference>
<protein>
    <submittedName>
        <fullName evidence="2">Helix-turn-helix transcriptional regulator</fullName>
    </submittedName>
</protein>
<dbReference type="CDD" id="cd00093">
    <property type="entry name" value="HTH_XRE"/>
    <property type="match status" value="1"/>
</dbReference>
<proteinExistence type="predicted"/>
<dbReference type="Pfam" id="PF01381">
    <property type="entry name" value="HTH_3"/>
    <property type="match status" value="1"/>
</dbReference>
<gene>
    <name evidence="2" type="ORF">INP59_14815</name>
</gene>
<sequence>MKIEEVVGDRIREARKAAGMRQEQFGAALEPLLGRGWSRQSVSLAEQGGRAFTAAELVAISRVLGVSVGKLLTPKTRSVTMPSGRELLAKELGWALDAEGVEIPPASLAAVGDMLDAAKDLHRASLRDLEASTIALDAAVEATWGLYRRASAIDEPGKEKS</sequence>
<dbReference type="InterPro" id="IPR010982">
    <property type="entry name" value="Lambda_DNA-bd_dom_sf"/>
</dbReference>
<dbReference type="SUPFAM" id="SSF47413">
    <property type="entry name" value="lambda repressor-like DNA-binding domains"/>
    <property type="match status" value="1"/>
</dbReference>
<dbReference type="AlphaFoldDB" id="A0A7M2XHU8"/>
<evidence type="ECO:0000259" key="1">
    <source>
        <dbReference type="PROSITE" id="PS50943"/>
    </source>
</evidence>
<evidence type="ECO:0000313" key="2">
    <source>
        <dbReference type="EMBL" id="QOV97239.1"/>
    </source>
</evidence>
<reference evidence="2 3" key="1">
    <citation type="submission" date="2020-10" db="EMBL/GenBank/DDBJ databases">
        <title>Whole genome sequence of oil-degrading bacteria Rhodococcus pyridinivorans strain 5Ap.</title>
        <authorList>
            <person name="Akhremchuk A.E."/>
            <person name="Valentovich L.N."/>
            <person name="Charniauskaya M.I."/>
            <person name="Bukliarevich H.A."/>
            <person name="Titok M.A."/>
        </authorList>
    </citation>
    <scope>NUCLEOTIDE SEQUENCE [LARGE SCALE GENOMIC DNA]</scope>
    <source>
        <strain evidence="2 3">5Ap</strain>
    </source>
</reference>
<dbReference type="GO" id="GO:0003677">
    <property type="term" value="F:DNA binding"/>
    <property type="evidence" value="ECO:0007669"/>
    <property type="project" value="InterPro"/>
</dbReference>
<dbReference type="SMART" id="SM00530">
    <property type="entry name" value="HTH_XRE"/>
    <property type="match status" value="1"/>
</dbReference>
<keyword evidence="3" id="KW-1185">Reference proteome</keyword>